<evidence type="ECO:0000313" key="5">
    <source>
        <dbReference type="EMBL" id="MFD2729334.1"/>
    </source>
</evidence>
<feature type="domain" description="HTH hxlR-type" evidence="4">
    <location>
        <begin position="1"/>
        <end position="94"/>
    </location>
</feature>
<dbReference type="RefSeq" id="WP_379981672.1">
    <property type="nucleotide sequence ID" value="NZ_JBHUMO010000044.1"/>
</dbReference>
<dbReference type="Gene3D" id="1.10.10.10">
    <property type="entry name" value="Winged helix-like DNA-binding domain superfamily/Winged helix DNA-binding domain"/>
    <property type="match status" value="1"/>
</dbReference>
<evidence type="ECO:0000256" key="3">
    <source>
        <dbReference type="ARBA" id="ARBA00023163"/>
    </source>
</evidence>
<gene>
    <name evidence="5" type="ORF">ACFSR0_07840</name>
</gene>
<dbReference type="PANTHER" id="PTHR33204:SF38">
    <property type="entry name" value="HTH-TYPE TRANSCRIPTIONAL ACTIVATOR HXLR"/>
    <property type="match status" value="1"/>
</dbReference>
<name>A0ABW5TJT9_9ENTE</name>
<dbReference type="PROSITE" id="PS51118">
    <property type="entry name" value="HTH_HXLR"/>
    <property type="match status" value="1"/>
</dbReference>
<organism evidence="5 6">
    <name type="scientific">Enterococcus camelliae</name>
    <dbReference type="NCBI Taxonomy" id="453959"/>
    <lineage>
        <taxon>Bacteria</taxon>
        <taxon>Bacillati</taxon>
        <taxon>Bacillota</taxon>
        <taxon>Bacilli</taxon>
        <taxon>Lactobacillales</taxon>
        <taxon>Enterococcaceae</taxon>
        <taxon>Enterococcus</taxon>
    </lineage>
</organism>
<evidence type="ECO:0000259" key="4">
    <source>
        <dbReference type="PROSITE" id="PS51118"/>
    </source>
</evidence>
<comment type="caution">
    <text evidence="5">The sequence shown here is derived from an EMBL/GenBank/DDBJ whole genome shotgun (WGS) entry which is preliminary data.</text>
</comment>
<reference evidence="6" key="1">
    <citation type="journal article" date="2019" name="Int. J. Syst. Evol. Microbiol.">
        <title>The Global Catalogue of Microorganisms (GCM) 10K type strain sequencing project: providing services to taxonomists for standard genome sequencing and annotation.</title>
        <authorList>
            <consortium name="The Broad Institute Genomics Platform"/>
            <consortium name="The Broad Institute Genome Sequencing Center for Infectious Disease"/>
            <person name="Wu L."/>
            <person name="Ma J."/>
        </authorList>
    </citation>
    <scope>NUCLEOTIDE SEQUENCE [LARGE SCALE GENOMIC DNA]</scope>
    <source>
        <strain evidence="6">TISTR 932</strain>
    </source>
</reference>
<dbReference type="InterPro" id="IPR036390">
    <property type="entry name" value="WH_DNA-bd_sf"/>
</dbReference>
<keyword evidence="1" id="KW-0805">Transcription regulation</keyword>
<dbReference type="Proteomes" id="UP001597427">
    <property type="component" value="Unassembled WGS sequence"/>
</dbReference>
<keyword evidence="3" id="KW-0804">Transcription</keyword>
<dbReference type="InterPro" id="IPR036388">
    <property type="entry name" value="WH-like_DNA-bd_sf"/>
</dbReference>
<dbReference type="SUPFAM" id="SSF46785">
    <property type="entry name" value="Winged helix' DNA-binding domain"/>
    <property type="match status" value="1"/>
</dbReference>
<sequence>MSVIGEKYKIAIVWALLQEPVLRLSEFERILPTINQRMIIRQLRELEQDQIVKRRVYPIVPPKVEYELTEIGTDLADIVQSICQWGDQFWEEVAAKESPDSLEEKA</sequence>
<dbReference type="EMBL" id="JBHUMO010000044">
    <property type="protein sequence ID" value="MFD2729334.1"/>
    <property type="molecule type" value="Genomic_DNA"/>
</dbReference>
<evidence type="ECO:0000313" key="6">
    <source>
        <dbReference type="Proteomes" id="UP001597427"/>
    </source>
</evidence>
<evidence type="ECO:0000256" key="2">
    <source>
        <dbReference type="ARBA" id="ARBA00023125"/>
    </source>
</evidence>
<accession>A0ABW5TJT9</accession>
<evidence type="ECO:0000256" key="1">
    <source>
        <dbReference type="ARBA" id="ARBA00023015"/>
    </source>
</evidence>
<dbReference type="PANTHER" id="PTHR33204">
    <property type="entry name" value="TRANSCRIPTIONAL REGULATOR, MARR FAMILY"/>
    <property type="match status" value="1"/>
</dbReference>
<dbReference type="InterPro" id="IPR002577">
    <property type="entry name" value="HTH_HxlR"/>
</dbReference>
<protein>
    <submittedName>
        <fullName evidence="5">Winged helix-turn-helix transcriptional regulator</fullName>
    </submittedName>
</protein>
<proteinExistence type="predicted"/>
<keyword evidence="2" id="KW-0238">DNA-binding</keyword>
<dbReference type="Pfam" id="PF01638">
    <property type="entry name" value="HxlR"/>
    <property type="match status" value="1"/>
</dbReference>
<keyword evidence="6" id="KW-1185">Reference proteome</keyword>